<evidence type="ECO:0000313" key="3">
    <source>
        <dbReference type="Proteomes" id="UP001474181"/>
    </source>
</evidence>
<dbReference type="EMBL" id="JBEPEK010000421">
    <property type="protein sequence ID" value="MER7185278.1"/>
    <property type="molecule type" value="Genomic_DNA"/>
</dbReference>
<protein>
    <submittedName>
        <fullName evidence="2">Uncharacterized protein</fullName>
    </submittedName>
</protein>
<evidence type="ECO:0000313" key="2">
    <source>
        <dbReference type="EMBL" id="MER7185278.1"/>
    </source>
</evidence>
<dbReference type="RefSeq" id="WP_350788053.1">
    <property type="nucleotide sequence ID" value="NZ_JBEPEK010000421.1"/>
</dbReference>
<reference evidence="2 3" key="1">
    <citation type="submission" date="2024-06" db="EMBL/GenBank/DDBJ databases">
        <title>The Natural Products Discovery Center: Release of the First 8490 Sequenced Strains for Exploring Actinobacteria Biosynthetic Diversity.</title>
        <authorList>
            <person name="Kalkreuter E."/>
            <person name="Kautsar S.A."/>
            <person name="Yang D."/>
            <person name="Bader C.D."/>
            <person name="Teijaro C.N."/>
            <person name="Fluegel L."/>
            <person name="Davis C.M."/>
            <person name="Simpson J.R."/>
            <person name="Lauterbach L."/>
            <person name="Steele A.D."/>
            <person name="Gui C."/>
            <person name="Meng S."/>
            <person name="Li G."/>
            <person name="Viehrig K."/>
            <person name="Ye F."/>
            <person name="Su P."/>
            <person name="Kiefer A.F."/>
            <person name="Nichols A."/>
            <person name="Cepeda A.J."/>
            <person name="Yan W."/>
            <person name="Fan B."/>
            <person name="Jiang Y."/>
            <person name="Adhikari A."/>
            <person name="Zheng C.-J."/>
            <person name="Schuster L."/>
            <person name="Cowan T.M."/>
            <person name="Smanski M.J."/>
            <person name="Chevrette M.G."/>
            <person name="De Carvalho L.P.S."/>
            <person name="Shen B."/>
        </authorList>
    </citation>
    <scope>NUCLEOTIDE SEQUENCE [LARGE SCALE GENOMIC DNA]</scope>
    <source>
        <strain evidence="2 3">NPDC000234</strain>
    </source>
</reference>
<evidence type="ECO:0000256" key="1">
    <source>
        <dbReference type="SAM" id="MobiDB-lite"/>
    </source>
</evidence>
<sequence length="66" mass="7474">MRRRSEQRHDRGICEAGRRQTRLKEPMSRRAEHVHVLAHGAKPGRASFRAFEACGARVEIVPPAGE</sequence>
<gene>
    <name evidence="2" type="ORF">ABT404_38455</name>
</gene>
<keyword evidence="3" id="KW-1185">Reference proteome</keyword>
<accession>A0ABV1X8D8</accession>
<name>A0ABV1X8D8_9ACTN</name>
<comment type="caution">
    <text evidence="2">The sequence shown here is derived from an EMBL/GenBank/DDBJ whole genome shotgun (WGS) entry which is preliminary data.</text>
</comment>
<organism evidence="2 3">
    <name type="scientific">Streptomyces hyaluromycini</name>
    <dbReference type="NCBI Taxonomy" id="1377993"/>
    <lineage>
        <taxon>Bacteria</taxon>
        <taxon>Bacillati</taxon>
        <taxon>Actinomycetota</taxon>
        <taxon>Actinomycetes</taxon>
        <taxon>Kitasatosporales</taxon>
        <taxon>Streptomycetaceae</taxon>
        <taxon>Streptomyces</taxon>
    </lineage>
</organism>
<dbReference type="Proteomes" id="UP001474181">
    <property type="component" value="Unassembled WGS sequence"/>
</dbReference>
<proteinExistence type="predicted"/>
<feature type="compositionally biased region" description="Basic and acidic residues" evidence="1">
    <location>
        <begin position="7"/>
        <end position="29"/>
    </location>
</feature>
<feature type="region of interest" description="Disordered" evidence="1">
    <location>
        <begin position="1"/>
        <end position="29"/>
    </location>
</feature>